<dbReference type="Pfam" id="PF00754">
    <property type="entry name" value="F5_F8_type_C"/>
    <property type="match status" value="1"/>
</dbReference>
<gene>
    <name evidence="3" type="ORF">A0W94_08070</name>
    <name evidence="4" type="ORF">DPN99_08070</name>
</gene>
<dbReference type="Gene3D" id="3.90.550.10">
    <property type="entry name" value="Spore Coat Polysaccharide Biosynthesis Protein SpsA, Chain A"/>
    <property type="match status" value="2"/>
</dbReference>
<sequence>MKTVGVVIPIYNVEKYLRECLDSVVNQTYKNLQVVLVNDGSTDENSLNIAKEYTLKDERFILFDKENGGQSTARNVGIEYFSGDFCFNIINEELQVDKHQLVEFSIKNNNSRAIHKIYKSSNYFANKKEAINFKNPNIDFIVFLDPDDYWTLDCIEECVKRSDNMDIVWFDYQMFYDNIEEKHYKHKTNLTKSQMQIYEYYKPEKITSMQWLERCLKIQADLPFWCVWGGIYSFAYLQKIKLKFLDGLIHEDVHFGMLLFAQAKHIYVFPKVLYYYRIRSASTASYDKITTKANIAPYIEHLCDVFDGDVKAAKEYHAKSSIFLNAWHIREFIAKEYDKEKGKLLEEAFFMFLYFWYFDFVELKHDPRRIKELFREHKPIYECNHKRYPEFDFFCKYGLVRYRIQKQLSYRIGYVLTRAKIYNFYLIPFRLILEFIKFKMEKNKKKLPKLDEYPDFNDVNRVKNHLSYLIGEALIKSIKQWYLGKPLILPFAWYAIYKKKKTKKPDYKKQVAHKPYFILPDHTLLNISKYKKAMQSSLSIYSKFNDASRAINTDIICDYAFCTSKDRWSWWMVDLFDTYFLEKIRILNVKNTFLRSSMRDIKIYVSIDNTQWTLIPQNFYIWKYNNFECDVVISNRVEARYIKILLERKVLSLSKVEVFKKRKKGYIISSKPDGLGMRIASILVGMYLAKKMNFEFGFLWHNSIDLAFMGIAQSCKDEKLNYLGNCMDEVDIVFGESFIEQYFLPSEGLEYSHGNAIRKDKRTFEYLTDQENFEKEWGWYSTDILPNLWIEDCKESECLHEIQQIYTTINFSKQYQDILIKVQDDIAKLQAKFIALHIRGGDIIFSNIRKAPSFTPVIERLFPYEIALEIAIKELDKNNNIVVFGQDLNANKELVDYLKSFKQYNHLKILDISSFIDPNYTEMQRAFFEINFMSKAEKIYSAKESVFSKLAMMISGSNKLISFHDIFSKDEQLKLIIQNMNKLSLHFLQKAMSSFRLFQLSRELNLPLENQIKYLDEALKLDNDNDGYRIYKMQCLFMQQDYNQINENIKIILENRYESFFQTLLSHSLGAFNDCYQDYINFNDEKYPYIFIVGFKISSFLGDLKRAQYLKLILLKNKNNTEKDLLLRYLTNDCFSAVGYVKSDIRYQLGNALIKMEIIKTFQILYREKKQNKLLREHPIGNLDLKSCSDYYESLECKKHLSYQLGDLILKAHQNRYKGAYFILPYKIYMLYKNFKYKKGK</sequence>
<comment type="caution">
    <text evidence="3">The sequence shown here is derived from an EMBL/GenBank/DDBJ whole genome shotgun (WGS) entry which is preliminary data.</text>
</comment>
<dbReference type="Gene3D" id="2.60.120.260">
    <property type="entry name" value="Galactose-binding domain-like"/>
    <property type="match status" value="1"/>
</dbReference>
<dbReference type="SUPFAM" id="SSF53448">
    <property type="entry name" value="Nucleotide-diphospho-sugar transferases"/>
    <property type="match status" value="1"/>
</dbReference>
<dbReference type="GO" id="GO:0016758">
    <property type="term" value="F:hexosyltransferase activity"/>
    <property type="evidence" value="ECO:0007669"/>
    <property type="project" value="UniProtKB-ARBA"/>
</dbReference>
<dbReference type="PANTHER" id="PTHR22916">
    <property type="entry name" value="GLYCOSYLTRANSFERASE"/>
    <property type="match status" value="1"/>
</dbReference>
<dbReference type="CDD" id="cd00761">
    <property type="entry name" value="Glyco_tranf_GTA_type"/>
    <property type="match status" value="1"/>
</dbReference>
<feature type="domain" description="Glycosyltransferase 2-like" evidence="1">
    <location>
        <begin position="6"/>
        <end position="98"/>
    </location>
</feature>
<proteinExistence type="predicted"/>
<organism evidence="3">
    <name type="scientific">Campylobacter jejuni</name>
    <dbReference type="NCBI Taxonomy" id="197"/>
    <lineage>
        <taxon>Bacteria</taxon>
        <taxon>Pseudomonadati</taxon>
        <taxon>Campylobacterota</taxon>
        <taxon>Epsilonproteobacteria</taxon>
        <taxon>Campylobacterales</taxon>
        <taxon>Campylobacteraceae</taxon>
        <taxon>Campylobacter</taxon>
    </lineage>
</organism>
<dbReference type="InterPro" id="IPR008979">
    <property type="entry name" value="Galactose-bd-like_sf"/>
</dbReference>
<keyword evidence="3" id="KW-0808">Transferase</keyword>
<evidence type="ECO:0000313" key="4">
    <source>
        <dbReference type="EMBL" id="EAL4908952.1"/>
    </source>
</evidence>
<protein>
    <submittedName>
        <fullName evidence="3">Glycosyltransferase</fullName>
    </submittedName>
    <submittedName>
        <fullName evidence="4">Sugar transferase</fullName>
    </submittedName>
</protein>
<dbReference type="AlphaFoldDB" id="A0A5T0D0E9"/>
<dbReference type="EMBL" id="AACAIM010000010">
    <property type="protein sequence ID" value="EAJ7426349.1"/>
    <property type="molecule type" value="Genomic_DNA"/>
</dbReference>
<accession>A0A5T0D0E9</accession>
<evidence type="ECO:0000313" key="3">
    <source>
        <dbReference type="EMBL" id="EAJ7426349.1"/>
    </source>
</evidence>
<dbReference type="EMBL" id="AACORT010000022">
    <property type="protein sequence ID" value="EAL4908952.1"/>
    <property type="molecule type" value="Genomic_DNA"/>
</dbReference>
<dbReference type="InterPro" id="IPR000421">
    <property type="entry name" value="FA58C"/>
</dbReference>
<evidence type="ECO:0000259" key="1">
    <source>
        <dbReference type="Pfam" id="PF00535"/>
    </source>
</evidence>
<reference evidence="3" key="1">
    <citation type="submission" date="2018-05" db="EMBL/GenBank/DDBJ databases">
        <authorList>
            <consortium name="PulseNet: The National Subtyping Network for Foodborne Disease Surveillance"/>
            <person name="Tarr C.L."/>
            <person name="Trees E."/>
            <person name="Katz L.S."/>
            <person name="Carleton-Romer H.A."/>
            <person name="Stroika S."/>
            <person name="Kucerova Z."/>
            <person name="Roache K.F."/>
            <person name="Sabol A.L."/>
            <person name="Besser J."/>
            <person name="Gerner-Smidt P."/>
        </authorList>
    </citation>
    <scope>NUCLEOTIDE SEQUENCE</scope>
    <source>
        <strain evidence="3">2011D-9103</strain>
        <strain evidence="4">PNUSAC004944</strain>
    </source>
</reference>
<name>A0A5T0D0E9_CAMJU</name>
<dbReference type="SUPFAM" id="SSF49785">
    <property type="entry name" value="Galactose-binding domain-like"/>
    <property type="match status" value="1"/>
</dbReference>
<dbReference type="InterPro" id="IPR001173">
    <property type="entry name" value="Glyco_trans_2-like"/>
</dbReference>
<dbReference type="InterPro" id="IPR029044">
    <property type="entry name" value="Nucleotide-diphossugar_trans"/>
</dbReference>
<feature type="domain" description="F5/8 type C" evidence="2">
    <location>
        <begin position="546"/>
        <end position="647"/>
    </location>
</feature>
<evidence type="ECO:0000259" key="2">
    <source>
        <dbReference type="Pfam" id="PF00754"/>
    </source>
</evidence>
<dbReference type="Pfam" id="PF00535">
    <property type="entry name" value="Glycos_transf_2"/>
    <property type="match status" value="1"/>
</dbReference>
<dbReference type="PANTHER" id="PTHR22916:SF3">
    <property type="entry name" value="UDP-GLCNAC:BETAGAL BETA-1,3-N-ACETYLGLUCOSAMINYLTRANSFERASE-LIKE PROTEIN 1"/>
    <property type="match status" value="1"/>
</dbReference>